<sequence length="352" mass="38941">MNSYTLNRLSINKKFVFSFFLIFLFLFLQGCEPSSKQEKFQEVLLQGKTMGTTFTVKVFVPNSQVRSLNLFSDVQDLLANINQSMSTYIDDSEISRFNRLDANTIFPISNDFRTVMSESIRLGNSTKTLDVTMGPLIDLWGFGPDKMPTKVPSESDLTAIQTRMGIDKLSLSKAGLTKSVQELELSLSAIAKGFGVDKVAQLLEENGFTNYMVEIGGELRLSGKKPNGDLWAIAIEQPDPTLMQRAVHRTLKLGTISVATSGDYRIFYELDGTTYAHIISPETGKPIKQDLVSVTVLHPSSMTADALATALTVMGTEKAKVYAQDNDLAVYLISKTSDGLQTYSSPKFEPYL</sequence>
<dbReference type="PANTHER" id="PTHR30040:SF2">
    <property type="entry name" value="FAD:PROTEIN FMN TRANSFERASE"/>
    <property type="match status" value="1"/>
</dbReference>
<name>A0A1I1INS9_9GAMM</name>
<evidence type="ECO:0000256" key="7">
    <source>
        <dbReference type="ARBA" id="ARBA00022679"/>
    </source>
</evidence>
<protein>
    <recommendedName>
        <fullName evidence="3 18">FAD:protein FMN transferase</fullName>
        <ecNumber evidence="2 18">2.7.1.180</ecNumber>
    </recommendedName>
    <alternativeName>
        <fullName evidence="15 18">Flavin transferase</fullName>
    </alternativeName>
</protein>
<dbReference type="InterPro" id="IPR003374">
    <property type="entry name" value="ApbE-like_sf"/>
</dbReference>
<dbReference type="AlphaFoldDB" id="A0A1I1INS9"/>
<dbReference type="PIRSF" id="PIRSF006268">
    <property type="entry name" value="ApbE"/>
    <property type="match status" value="1"/>
</dbReference>
<dbReference type="Gene3D" id="3.10.520.10">
    <property type="entry name" value="ApbE-like domains"/>
    <property type="match status" value="1"/>
</dbReference>
<keyword evidence="5" id="KW-0997">Cell inner membrane</keyword>
<feature type="binding site" evidence="19">
    <location>
        <position position="305"/>
    </location>
    <ligand>
        <name>Mg(2+)</name>
        <dbReference type="ChEBI" id="CHEBI:18420"/>
    </ligand>
</feature>
<evidence type="ECO:0000256" key="1">
    <source>
        <dbReference type="ARBA" id="ARBA00008282"/>
    </source>
</evidence>
<reference evidence="20 21" key="1">
    <citation type="submission" date="2016-10" db="EMBL/GenBank/DDBJ databases">
        <authorList>
            <person name="de Groot N.N."/>
        </authorList>
    </citation>
    <scope>NUCLEOTIDE SEQUENCE [LARGE SCALE GENOMIC DNA]</scope>
    <source>
        <strain evidence="20 21">DSM 6059</strain>
    </source>
</reference>
<evidence type="ECO:0000313" key="21">
    <source>
        <dbReference type="Proteomes" id="UP000198862"/>
    </source>
</evidence>
<evidence type="ECO:0000256" key="17">
    <source>
        <dbReference type="ARBA" id="ARBA00060485"/>
    </source>
</evidence>
<keyword evidence="6 18" id="KW-0285">Flavoprotein</keyword>
<keyword evidence="14 20" id="KW-0449">Lipoprotein</keyword>
<feature type="binding site" evidence="19">
    <location>
        <position position="309"/>
    </location>
    <ligand>
        <name>Mg(2+)</name>
        <dbReference type="ChEBI" id="CHEBI:18420"/>
    </ligand>
</feature>
<evidence type="ECO:0000256" key="5">
    <source>
        <dbReference type="ARBA" id="ARBA00022519"/>
    </source>
</evidence>
<evidence type="ECO:0000256" key="6">
    <source>
        <dbReference type="ARBA" id="ARBA00022630"/>
    </source>
</evidence>
<evidence type="ECO:0000256" key="11">
    <source>
        <dbReference type="ARBA" id="ARBA00022842"/>
    </source>
</evidence>
<evidence type="ECO:0000256" key="10">
    <source>
        <dbReference type="ARBA" id="ARBA00022827"/>
    </source>
</evidence>
<dbReference type="RefSeq" id="WP_091982370.1">
    <property type="nucleotide sequence ID" value="NZ_FOLO01000008.1"/>
</dbReference>
<comment type="cofactor">
    <cofactor evidence="19">
        <name>Mg(2+)</name>
        <dbReference type="ChEBI" id="CHEBI:18420"/>
    </cofactor>
    <cofactor evidence="19">
        <name>Mn(2+)</name>
        <dbReference type="ChEBI" id="CHEBI:29035"/>
    </cofactor>
    <text evidence="19">Magnesium. Can also use manganese.</text>
</comment>
<keyword evidence="13" id="KW-0564">Palmitate</keyword>
<evidence type="ECO:0000256" key="18">
    <source>
        <dbReference type="PIRNR" id="PIRNR006268"/>
    </source>
</evidence>
<keyword evidence="21" id="KW-1185">Reference proteome</keyword>
<keyword evidence="9" id="KW-0732">Signal</keyword>
<dbReference type="EC" id="2.7.1.180" evidence="2 18"/>
<dbReference type="PANTHER" id="PTHR30040">
    <property type="entry name" value="THIAMINE BIOSYNTHESIS LIPOPROTEIN APBE"/>
    <property type="match status" value="1"/>
</dbReference>
<evidence type="ECO:0000256" key="14">
    <source>
        <dbReference type="ARBA" id="ARBA00023288"/>
    </source>
</evidence>
<keyword evidence="10 18" id="KW-0274">FAD</keyword>
<evidence type="ECO:0000313" key="20">
    <source>
        <dbReference type="EMBL" id="SFC35928.1"/>
    </source>
</evidence>
<comment type="similarity">
    <text evidence="1 18">Belongs to the ApbE family.</text>
</comment>
<accession>A0A1I1INS9</accession>
<dbReference type="STRING" id="1123010.SAMN02745724_01490"/>
<dbReference type="Proteomes" id="UP000198862">
    <property type="component" value="Unassembled WGS sequence"/>
</dbReference>
<organism evidence="20 21">
    <name type="scientific">Pseudoalteromonas denitrificans DSM 6059</name>
    <dbReference type="NCBI Taxonomy" id="1123010"/>
    <lineage>
        <taxon>Bacteria</taxon>
        <taxon>Pseudomonadati</taxon>
        <taxon>Pseudomonadota</taxon>
        <taxon>Gammaproteobacteria</taxon>
        <taxon>Alteromonadales</taxon>
        <taxon>Pseudoalteromonadaceae</taxon>
        <taxon>Pseudoalteromonas</taxon>
    </lineage>
</organism>
<evidence type="ECO:0000256" key="8">
    <source>
        <dbReference type="ARBA" id="ARBA00022723"/>
    </source>
</evidence>
<keyword evidence="11 18" id="KW-0460">Magnesium</keyword>
<gene>
    <name evidence="20" type="ORF">SAMN02745724_01490</name>
</gene>
<evidence type="ECO:0000256" key="2">
    <source>
        <dbReference type="ARBA" id="ARBA00011955"/>
    </source>
</evidence>
<comment type="catalytic activity">
    <reaction evidence="16 18">
        <text>L-threonyl-[protein] + FAD = FMN-L-threonyl-[protein] + AMP + H(+)</text>
        <dbReference type="Rhea" id="RHEA:36847"/>
        <dbReference type="Rhea" id="RHEA-COMP:11060"/>
        <dbReference type="Rhea" id="RHEA-COMP:11061"/>
        <dbReference type="ChEBI" id="CHEBI:15378"/>
        <dbReference type="ChEBI" id="CHEBI:30013"/>
        <dbReference type="ChEBI" id="CHEBI:57692"/>
        <dbReference type="ChEBI" id="CHEBI:74257"/>
        <dbReference type="ChEBI" id="CHEBI:456215"/>
        <dbReference type="EC" id="2.7.1.180"/>
    </reaction>
</comment>
<evidence type="ECO:0000256" key="12">
    <source>
        <dbReference type="ARBA" id="ARBA00023136"/>
    </source>
</evidence>
<dbReference type="GO" id="GO:0005886">
    <property type="term" value="C:plasma membrane"/>
    <property type="evidence" value="ECO:0007669"/>
    <property type="project" value="UniProtKB-SubCell"/>
</dbReference>
<evidence type="ECO:0000256" key="9">
    <source>
        <dbReference type="ARBA" id="ARBA00022729"/>
    </source>
</evidence>
<dbReference type="OrthoDB" id="9778595at2"/>
<dbReference type="FunFam" id="3.10.520.10:FF:000001">
    <property type="entry name" value="FAD:protein FMN transferase"/>
    <property type="match status" value="1"/>
</dbReference>
<dbReference type="Pfam" id="PF02424">
    <property type="entry name" value="ApbE"/>
    <property type="match status" value="1"/>
</dbReference>
<proteinExistence type="inferred from homology"/>
<keyword evidence="4" id="KW-1003">Cell membrane</keyword>
<evidence type="ECO:0000256" key="15">
    <source>
        <dbReference type="ARBA" id="ARBA00031306"/>
    </source>
</evidence>
<comment type="subcellular location">
    <subcellularLocation>
        <location evidence="17">Cell inner membrane</location>
        <topology evidence="17">Lipid-anchor</topology>
        <orientation evidence="17">Periplasmic side</orientation>
    </subcellularLocation>
</comment>
<feature type="binding site" evidence="19">
    <location>
        <position position="189"/>
    </location>
    <ligand>
        <name>Mg(2+)</name>
        <dbReference type="ChEBI" id="CHEBI:18420"/>
    </ligand>
</feature>
<keyword evidence="8 18" id="KW-0479">Metal-binding</keyword>
<keyword evidence="12" id="KW-0472">Membrane</keyword>
<evidence type="ECO:0000256" key="16">
    <source>
        <dbReference type="ARBA" id="ARBA00048540"/>
    </source>
</evidence>
<evidence type="ECO:0000256" key="3">
    <source>
        <dbReference type="ARBA" id="ARBA00016337"/>
    </source>
</evidence>
<dbReference type="GO" id="GO:0016740">
    <property type="term" value="F:transferase activity"/>
    <property type="evidence" value="ECO:0007669"/>
    <property type="project" value="UniProtKB-UniRule"/>
</dbReference>
<dbReference type="InterPro" id="IPR024932">
    <property type="entry name" value="ApbE"/>
</dbReference>
<evidence type="ECO:0000256" key="19">
    <source>
        <dbReference type="PIRSR" id="PIRSR006268-2"/>
    </source>
</evidence>
<evidence type="ECO:0000256" key="13">
    <source>
        <dbReference type="ARBA" id="ARBA00023139"/>
    </source>
</evidence>
<dbReference type="GO" id="GO:0046872">
    <property type="term" value="F:metal ion binding"/>
    <property type="evidence" value="ECO:0007669"/>
    <property type="project" value="UniProtKB-UniRule"/>
</dbReference>
<dbReference type="EMBL" id="FOLO01000008">
    <property type="protein sequence ID" value="SFC35928.1"/>
    <property type="molecule type" value="Genomic_DNA"/>
</dbReference>
<dbReference type="SUPFAM" id="SSF143631">
    <property type="entry name" value="ApbE-like"/>
    <property type="match status" value="1"/>
</dbReference>
<keyword evidence="7 18" id="KW-0808">Transferase</keyword>
<evidence type="ECO:0000256" key="4">
    <source>
        <dbReference type="ARBA" id="ARBA00022475"/>
    </source>
</evidence>